<comment type="catalytic activity">
    <reaction evidence="4 6">
        <text>L-aspartyl-tRNA(Asn) + L-glutamine + ATP + H2O = L-asparaginyl-tRNA(Asn) + L-glutamate + ADP + phosphate + 2 H(+)</text>
        <dbReference type="Rhea" id="RHEA:14513"/>
        <dbReference type="Rhea" id="RHEA-COMP:9674"/>
        <dbReference type="Rhea" id="RHEA-COMP:9677"/>
        <dbReference type="ChEBI" id="CHEBI:15377"/>
        <dbReference type="ChEBI" id="CHEBI:15378"/>
        <dbReference type="ChEBI" id="CHEBI:29985"/>
        <dbReference type="ChEBI" id="CHEBI:30616"/>
        <dbReference type="ChEBI" id="CHEBI:43474"/>
        <dbReference type="ChEBI" id="CHEBI:58359"/>
        <dbReference type="ChEBI" id="CHEBI:78515"/>
        <dbReference type="ChEBI" id="CHEBI:78516"/>
        <dbReference type="ChEBI" id="CHEBI:456216"/>
    </reaction>
</comment>
<evidence type="ECO:0000256" key="4">
    <source>
        <dbReference type="ARBA" id="ARBA00047380"/>
    </source>
</evidence>
<dbReference type="GO" id="GO:0070681">
    <property type="term" value="P:glutaminyl-tRNAGln biosynthesis via transamidation"/>
    <property type="evidence" value="ECO:0007669"/>
    <property type="project" value="TreeGrafter"/>
</dbReference>
<keyword evidence="7" id="KW-0808">Transferase</keyword>
<dbReference type="GO" id="GO:0006412">
    <property type="term" value="P:translation"/>
    <property type="evidence" value="ECO:0007669"/>
    <property type="project" value="UniProtKB-UniRule"/>
</dbReference>
<sequence>MLYCEKLKGKNDTDGNVYSVEVKKLAISKAEVYKVAALARLKLSEQEADQFTSQLNDILEFANKLNELDTENVQPTSHVLPIHNVFREDEVRSSTDRDKALKNAPEQQDHMFYVPAVFE</sequence>
<keyword evidence="6" id="KW-0067">ATP-binding</keyword>
<dbReference type="SUPFAM" id="SSF141000">
    <property type="entry name" value="Glu-tRNAGln amidotransferase C subunit"/>
    <property type="match status" value="1"/>
</dbReference>
<dbReference type="Proteomes" id="UP000538292">
    <property type="component" value="Unassembled WGS sequence"/>
</dbReference>
<dbReference type="GO" id="GO:0016740">
    <property type="term" value="F:transferase activity"/>
    <property type="evidence" value="ECO:0007669"/>
    <property type="project" value="UniProtKB-KW"/>
</dbReference>
<dbReference type="NCBIfam" id="TIGR00135">
    <property type="entry name" value="gatC"/>
    <property type="match status" value="1"/>
</dbReference>
<dbReference type="GO" id="GO:0006450">
    <property type="term" value="P:regulation of translational fidelity"/>
    <property type="evidence" value="ECO:0007669"/>
    <property type="project" value="InterPro"/>
</dbReference>
<dbReference type="GO" id="GO:0050567">
    <property type="term" value="F:glutaminyl-tRNA synthase (glutamine-hydrolyzing) activity"/>
    <property type="evidence" value="ECO:0007669"/>
    <property type="project" value="UniProtKB-UniRule"/>
</dbReference>
<comment type="subunit">
    <text evidence="2 6">Heterotrimer of A, B and C subunits.</text>
</comment>
<dbReference type="AlphaFoldDB" id="A0A7W2ARD0"/>
<dbReference type="PANTHER" id="PTHR15004">
    <property type="entry name" value="GLUTAMYL-TRNA(GLN) AMIDOTRANSFERASE SUBUNIT C, MITOCHONDRIAL"/>
    <property type="match status" value="1"/>
</dbReference>
<evidence type="ECO:0000313" key="8">
    <source>
        <dbReference type="Proteomes" id="UP000538292"/>
    </source>
</evidence>
<dbReference type="GO" id="GO:0005524">
    <property type="term" value="F:ATP binding"/>
    <property type="evidence" value="ECO:0007669"/>
    <property type="project" value="UniProtKB-KW"/>
</dbReference>
<proteinExistence type="inferred from homology"/>
<dbReference type="InterPro" id="IPR036113">
    <property type="entry name" value="Asp/Glu-ADT_sf_sub_c"/>
</dbReference>
<name>A0A7W2ARD0_9BACL</name>
<comment type="function">
    <text evidence="3 6">Allows the formation of correctly charged Asn-tRNA(Asn) or Gln-tRNA(Gln) through the transamidation of misacylated Asp-tRNA(Asn) or Glu-tRNA(Gln) in organisms which lack either or both of asparaginyl-tRNA or glutaminyl-tRNA synthetases. The reaction takes place in the presence of glutamine and ATP through an activated phospho-Asp-tRNA(Asn) or phospho-Glu-tRNA(Gln).</text>
</comment>
<comment type="similarity">
    <text evidence="1 6">Belongs to the GatC family.</text>
</comment>
<dbReference type="EC" id="6.3.5.-" evidence="6"/>
<accession>A0A7W2ARD0</accession>
<evidence type="ECO:0000256" key="5">
    <source>
        <dbReference type="ARBA" id="ARBA00047913"/>
    </source>
</evidence>
<comment type="catalytic activity">
    <reaction evidence="5 6">
        <text>L-glutamyl-tRNA(Gln) + L-glutamine + ATP + H2O = L-glutaminyl-tRNA(Gln) + L-glutamate + ADP + phosphate + H(+)</text>
        <dbReference type="Rhea" id="RHEA:17521"/>
        <dbReference type="Rhea" id="RHEA-COMP:9681"/>
        <dbReference type="Rhea" id="RHEA-COMP:9684"/>
        <dbReference type="ChEBI" id="CHEBI:15377"/>
        <dbReference type="ChEBI" id="CHEBI:15378"/>
        <dbReference type="ChEBI" id="CHEBI:29985"/>
        <dbReference type="ChEBI" id="CHEBI:30616"/>
        <dbReference type="ChEBI" id="CHEBI:43474"/>
        <dbReference type="ChEBI" id="CHEBI:58359"/>
        <dbReference type="ChEBI" id="CHEBI:78520"/>
        <dbReference type="ChEBI" id="CHEBI:78521"/>
        <dbReference type="ChEBI" id="CHEBI:456216"/>
    </reaction>
</comment>
<comment type="caution">
    <text evidence="7">The sequence shown here is derived from an EMBL/GenBank/DDBJ whole genome shotgun (WGS) entry which is preliminary data.</text>
</comment>
<reference evidence="7 8" key="1">
    <citation type="submission" date="2020-07" db="EMBL/GenBank/DDBJ databases">
        <title>Thermoactinomyces phylogeny.</title>
        <authorList>
            <person name="Dunlap C."/>
        </authorList>
    </citation>
    <scope>NUCLEOTIDE SEQUENCE [LARGE SCALE GENOMIC DNA]</scope>
    <source>
        <strain evidence="7 8">AMNI-1</strain>
    </source>
</reference>
<keyword evidence="6" id="KW-0547">Nucleotide-binding</keyword>
<keyword evidence="6" id="KW-0436">Ligase</keyword>
<evidence type="ECO:0000256" key="1">
    <source>
        <dbReference type="ARBA" id="ARBA00010757"/>
    </source>
</evidence>
<evidence type="ECO:0000256" key="2">
    <source>
        <dbReference type="ARBA" id="ARBA00011123"/>
    </source>
</evidence>
<dbReference type="Gene3D" id="1.10.20.60">
    <property type="entry name" value="Glu-tRNAGln amidotransferase C subunit, N-terminal domain"/>
    <property type="match status" value="1"/>
</dbReference>
<dbReference type="RefSeq" id="WP_181739485.1">
    <property type="nucleotide sequence ID" value="NZ_JACEOL010000025.1"/>
</dbReference>
<protein>
    <recommendedName>
        <fullName evidence="6">Aspartyl/glutamyl-tRNA(Asn/Gln) amidotransferase subunit C</fullName>
        <shortName evidence="6">Asp/Glu-ADT subunit C</shortName>
        <ecNumber evidence="6">6.3.5.-</ecNumber>
    </recommendedName>
</protein>
<dbReference type="Pfam" id="PF02686">
    <property type="entry name" value="GatC"/>
    <property type="match status" value="1"/>
</dbReference>
<dbReference type="HAMAP" id="MF_00122">
    <property type="entry name" value="GatC"/>
    <property type="match status" value="1"/>
</dbReference>
<dbReference type="InterPro" id="IPR003837">
    <property type="entry name" value="GatC"/>
</dbReference>
<gene>
    <name evidence="6 7" type="primary">gatC</name>
    <name evidence="7" type="ORF">H2C83_07755</name>
</gene>
<evidence type="ECO:0000256" key="6">
    <source>
        <dbReference type="HAMAP-Rule" id="MF_00122"/>
    </source>
</evidence>
<dbReference type="PANTHER" id="PTHR15004:SF0">
    <property type="entry name" value="GLUTAMYL-TRNA(GLN) AMIDOTRANSFERASE SUBUNIT C, MITOCHONDRIAL"/>
    <property type="match status" value="1"/>
</dbReference>
<organism evidence="7 8">
    <name type="scientific">Thermoactinomyces mirandus</name>
    <dbReference type="NCBI Taxonomy" id="2756294"/>
    <lineage>
        <taxon>Bacteria</taxon>
        <taxon>Bacillati</taxon>
        <taxon>Bacillota</taxon>
        <taxon>Bacilli</taxon>
        <taxon>Bacillales</taxon>
        <taxon>Thermoactinomycetaceae</taxon>
        <taxon>Thermoactinomyces</taxon>
    </lineage>
</organism>
<dbReference type="EMBL" id="JACEOL010000025">
    <property type="protein sequence ID" value="MBA4602212.1"/>
    <property type="molecule type" value="Genomic_DNA"/>
</dbReference>
<keyword evidence="8" id="KW-1185">Reference proteome</keyword>
<evidence type="ECO:0000313" key="7">
    <source>
        <dbReference type="EMBL" id="MBA4602212.1"/>
    </source>
</evidence>
<evidence type="ECO:0000256" key="3">
    <source>
        <dbReference type="ARBA" id="ARBA00024799"/>
    </source>
</evidence>
<keyword evidence="6" id="KW-0648">Protein biosynthesis</keyword>